<evidence type="ECO:0000256" key="3">
    <source>
        <dbReference type="SAM" id="SignalP"/>
    </source>
</evidence>
<evidence type="ECO:0000256" key="1">
    <source>
        <dbReference type="SAM" id="MobiDB-lite"/>
    </source>
</evidence>
<feature type="signal peptide" evidence="3">
    <location>
        <begin position="1"/>
        <end position="16"/>
    </location>
</feature>
<comment type="caution">
    <text evidence="4">The sequence shown here is derived from an EMBL/GenBank/DDBJ whole genome shotgun (WGS) entry which is preliminary data.</text>
</comment>
<keyword evidence="2" id="KW-0472">Membrane</keyword>
<organism evidence="4 5">
    <name type="scientific">Loxostege sticticalis</name>
    <name type="common">Beet webworm moth</name>
    <dbReference type="NCBI Taxonomy" id="481309"/>
    <lineage>
        <taxon>Eukaryota</taxon>
        <taxon>Metazoa</taxon>
        <taxon>Ecdysozoa</taxon>
        <taxon>Arthropoda</taxon>
        <taxon>Hexapoda</taxon>
        <taxon>Insecta</taxon>
        <taxon>Pterygota</taxon>
        <taxon>Neoptera</taxon>
        <taxon>Endopterygota</taxon>
        <taxon>Lepidoptera</taxon>
        <taxon>Glossata</taxon>
        <taxon>Ditrysia</taxon>
        <taxon>Pyraloidea</taxon>
        <taxon>Crambidae</taxon>
        <taxon>Pyraustinae</taxon>
        <taxon>Loxostege</taxon>
    </lineage>
</organism>
<dbReference type="EMBL" id="JBEDNZ010000015">
    <property type="protein sequence ID" value="KAL0828925.1"/>
    <property type="molecule type" value="Genomic_DNA"/>
</dbReference>
<feature type="transmembrane region" description="Helical" evidence="2">
    <location>
        <begin position="482"/>
        <end position="503"/>
    </location>
</feature>
<evidence type="ECO:0000313" key="4">
    <source>
        <dbReference type="EMBL" id="KAL0828925.1"/>
    </source>
</evidence>
<dbReference type="Proteomes" id="UP001549921">
    <property type="component" value="Unassembled WGS sequence"/>
</dbReference>
<gene>
    <name evidence="4" type="ORF">ABMA28_003825</name>
</gene>
<evidence type="ECO:0000256" key="2">
    <source>
        <dbReference type="SAM" id="Phobius"/>
    </source>
</evidence>
<dbReference type="AlphaFoldDB" id="A0ABD0SXK5"/>
<evidence type="ECO:0000313" key="5">
    <source>
        <dbReference type="Proteomes" id="UP001549921"/>
    </source>
</evidence>
<keyword evidence="2" id="KW-0812">Transmembrane</keyword>
<proteinExistence type="predicted"/>
<reference evidence="4 5" key="1">
    <citation type="submission" date="2024-06" db="EMBL/GenBank/DDBJ databases">
        <title>A chromosome-level genome assembly of beet webworm, Loxostege sticticalis.</title>
        <authorList>
            <person name="Zhang Y."/>
        </authorList>
    </citation>
    <scope>NUCLEOTIDE SEQUENCE [LARGE SCALE GENOMIC DNA]</scope>
    <source>
        <strain evidence="4">AQ028</strain>
        <tissue evidence="4">Male pupae</tissue>
    </source>
</reference>
<accession>A0ABD0SXK5</accession>
<feature type="compositionally biased region" description="Polar residues" evidence="1">
    <location>
        <begin position="269"/>
        <end position="284"/>
    </location>
</feature>
<feature type="region of interest" description="Disordered" evidence="1">
    <location>
        <begin position="264"/>
        <end position="306"/>
    </location>
</feature>
<feature type="chain" id="PRO_5044748329" evidence="3">
    <location>
        <begin position="17"/>
        <end position="528"/>
    </location>
</feature>
<name>A0ABD0SXK5_LOXSC</name>
<keyword evidence="3" id="KW-0732">Signal</keyword>
<feature type="region of interest" description="Disordered" evidence="1">
    <location>
        <begin position="203"/>
        <end position="251"/>
    </location>
</feature>
<sequence length="528" mass="60271">MKMTVLLAFVLALAAASPNDQLERYDEKVKTYQLDVPGKEPITIIEKATDDDRKWKDASVELNDDVDIKNLMTHIVHDVNGNTPRCFGPSCQDGFNGEEGPHDGFEDFAPEEKLKDYREFTPDRLQAITALAAKLKKEKLKADRVNYMDTEENSDDDENNGKVYTTWNRLKVKQHKHPYDDKDGWVTLEPVAWSTSKISKWKPNVKKQKPNPWNEDEDKFPSDDRYTSYQEMGNGYSYPQKKPTLSRPGYINNKLHMPMEYESEMPSRPTWNKLHQTSYPSSWSPDEGRRPNKPSCDSDDTSTNDDAVHYEISDSVVTDHRPSHFPYEYEALHQATSQKRPYRRPTQVVYAGSPELDNDRSRPPHGDGQWVLLSTTKGYRSKKRQRSMNLPPADDRSDYGSVTSHQAVALTVLPVDNAHTNMTTSHGGLLEVEKSFKTVEESKRDMDKKLDLDVAASNNRPVRTRVIRRKVGTNVAPDTSTILAAVGAGMVPATMAMVVPMMLGRRRRRRDVSSSEASNLDYVFYRYQ</sequence>
<feature type="region of interest" description="Disordered" evidence="1">
    <location>
        <begin position="353"/>
        <end position="400"/>
    </location>
</feature>
<keyword evidence="2" id="KW-1133">Transmembrane helix</keyword>
<protein>
    <submittedName>
        <fullName evidence="4">Uncharacterized protein</fullName>
    </submittedName>
</protein>